<reference evidence="1 2" key="1">
    <citation type="submission" date="2018-08" db="EMBL/GenBank/DDBJ databases">
        <title>A genome reference for cultivated species of the human gut microbiota.</title>
        <authorList>
            <person name="Zou Y."/>
            <person name="Xue W."/>
            <person name="Luo G."/>
        </authorList>
    </citation>
    <scope>NUCLEOTIDE SEQUENCE [LARGE SCALE GENOMIC DNA]</scope>
    <source>
        <strain evidence="1 2">AF24-12</strain>
    </source>
</reference>
<evidence type="ECO:0000313" key="1">
    <source>
        <dbReference type="EMBL" id="RGS14279.1"/>
    </source>
</evidence>
<organism evidence="1 2">
    <name type="scientific">Segatella copri</name>
    <dbReference type="NCBI Taxonomy" id="165179"/>
    <lineage>
        <taxon>Bacteria</taxon>
        <taxon>Pseudomonadati</taxon>
        <taxon>Bacteroidota</taxon>
        <taxon>Bacteroidia</taxon>
        <taxon>Bacteroidales</taxon>
        <taxon>Prevotellaceae</taxon>
        <taxon>Segatella</taxon>
    </lineage>
</organism>
<dbReference type="EMBL" id="QRVA01000028">
    <property type="protein sequence ID" value="RGS14279.1"/>
    <property type="molecule type" value="Genomic_DNA"/>
</dbReference>
<comment type="caution">
    <text evidence="1">The sequence shown here is derived from an EMBL/GenBank/DDBJ whole genome shotgun (WGS) entry which is preliminary data.</text>
</comment>
<name>A0A412HDM0_9BACT</name>
<dbReference type="AlphaFoldDB" id="A0A412HDM0"/>
<protein>
    <submittedName>
        <fullName evidence="1">Uncharacterized protein</fullName>
    </submittedName>
</protein>
<sequence length="89" mass="10353">MEIAKKNEIIFLSIQDFVVPLCPSMARQMPNLLYFRGLTIRFVSIRLEVLNRIAPTKAKFNKCELKVRMDAPRYGVSSPFVFHTLGHLW</sequence>
<accession>A0A412HDM0</accession>
<proteinExistence type="predicted"/>
<gene>
    <name evidence="1" type="ORF">DWY11_11085</name>
</gene>
<dbReference type="Proteomes" id="UP000283872">
    <property type="component" value="Unassembled WGS sequence"/>
</dbReference>
<evidence type="ECO:0000313" key="2">
    <source>
        <dbReference type="Proteomes" id="UP000283872"/>
    </source>
</evidence>